<dbReference type="EMBL" id="UZAN01062698">
    <property type="protein sequence ID" value="VDP93305.1"/>
    <property type="molecule type" value="Genomic_DNA"/>
</dbReference>
<dbReference type="AlphaFoldDB" id="A0A183B9Z8"/>
<keyword evidence="2" id="KW-1185">Reference proteome</keyword>
<name>A0A183B9Z8_9TREM</name>
<protein>
    <submittedName>
        <fullName evidence="3">F-box only protein 15</fullName>
    </submittedName>
</protein>
<accession>A0A183B9Z8</accession>
<dbReference type="OrthoDB" id="6317662at2759"/>
<sequence length="176" mass="20318">MNTGVETHPYCAQHISVLFGSLHVVYYVRLNFKGLNRNAFMAGIEVTMEGQAFTTMENATFFRQNDQTYIFALRGPIAVRGLRMAFRMSVVLRKNSPNSIQVFGLSTGRDIQQFDPCKPYNTLKDRGVPMLPNDTVLFNRFYLYVDDKLIVCYLWDLSDQWSKCVYGLDKPNLSFR</sequence>
<dbReference type="Proteomes" id="UP000272942">
    <property type="component" value="Unassembled WGS sequence"/>
</dbReference>
<organism evidence="3">
    <name type="scientific">Echinostoma caproni</name>
    <dbReference type="NCBI Taxonomy" id="27848"/>
    <lineage>
        <taxon>Eukaryota</taxon>
        <taxon>Metazoa</taxon>
        <taxon>Spiralia</taxon>
        <taxon>Lophotrochozoa</taxon>
        <taxon>Platyhelminthes</taxon>
        <taxon>Trematoda</taxon>
        <taxon>Digenea</taxon>
        <taxon>Plagiorchiida</taxon>
        <taxon>Echinostomata</taxon>
        <taxon>Echinostomatoidea</taxon>
        <taxon>Echinostomatidae</taxon>
        <taxon>Echinostoma</taxon>
    </lineage>
</organism>
<gene>
    <name evidence="1" type="ORF">ECPE_LOCUS16033</name>
</gene>
<reference evidence="3" key="1">
    <citation type="submission" date="2016-06" db="UniProtKB">
        <authorList>
            <consortium name="WormBaseParasite"/>
        </authorList>
    </citation>
    <scope>IDENTIFICATION</scope>
</reference>
<proteinExistence type="predicted"/>
<dbReference type="WBParaSite" id="ECPE_0001607301-mRNA-1">
    <property type="protein sequence ID" value="ECPE_0001607301-mRNA-1"/>
    <property type="gene ID" value="ECPE_0001607301"/>
</dbReference>
<evidence type="ECO:0000313" key="3">
    <source>
        <dbReference type="WBParaSite" id="ECPE_0001607301-mRNA-1"/>
    </source>
</evidence>
<evidence type="ECO:0000313" key="1">
    <source>
        <dbReference type="EMBL" id="VDP93305.1"/>
    </source>
</evidence>
<evidence type="ECO:0000313" key="2">
    <source>
        <dbReference type="Proteomes" id="UP000272942"/>
    </source>
</evidence>
<reference evidence="1 2" key="2">
    <citation type="submission" date="2018-11" db="EMBL/GenBank/DDBJ databases">
        <authorList>
            <consortium name="Pathogen Informatics"/>
        </authorList>
    </citation>
    <scope>NUCLEOTIDE SEQUENCE [LARGE SCALE GENOMIC DNA]</scope>
    <source>
        <strain evidence="1 2">Egypt</strain>
    </source>
</reference>